<dbReference type="InterPro" id="IPR050612">
    <property type="entry name" value="Prok_Mopterin_Oxidored"/>
</dbReference>
<dbReference type="SUPFAM" id="SSF50692">
    <property type="entry name" value="ADC-like"/>
    <property type="match status" value="1"/>
</dbReference>
<keyword evidence="1" id="KW-0411">Iron-sulfur</keyword>
<keyword evidence="1" id="KW-0408">Iron</keyword>
<evidence type="ECO:0000256" key="1">
    <source>
        <dbReference type="ARBA" id="ARBA00022485"/>
    </source>
</evidence>
<dbReference type="Gene3D" id="3.40.50.740">
    <property type="match status" value="1"/>
</dbReference>
<evidence type="ECO:0000256" key="3">
    <source>
        <dbReference type="ARBA" id="ARBA00022729"/>
    </source>
</evidence>
<dbReference type="EMBL" id="PPTS01000003">
    <property type="protein sequence ID" value="RDB65787.1"/>
    <property type="molecule type" value="Genomic_DNA"/>
</dbReference>
<dbReference type="GO" id="GO:0051539">
    <property type="term" value="F:4 iron, 4 sulfur cluster binding"/>
    <property type="evidence" value="ECO:0007669"/>
    <property type="project" value="UniProtKB-KW"/>
</dbReference>
<keyword evidence="1" id="KW-0479">Metal-binding</keyword>
<evidence type="ECO:0000313" key="7">
    <source>
        <dbReference type="Proteomes" id="UP000254000"/>
    </source>
</evidence>
<dbReference type="InterPro" id="IPR006657">
    <property type="entry name" value="MoPterin_dinucl-bd_dom"/>
</dbReference>
<proteinExistence type="predicted"/>
<dbReference type="GeneID" id="78359386"/>
<evidence type="ECO:0000313" key="6">
    <source>
        <dbReference type="EMBL" id="RDB65787.1"/>
    </source>
</evidence>
<keyword evidence="4" id="KW-0560">Oxidoreductase</keyword>
<name>A0A369M4C9_9ACTN</name>
<evidence type="ECO:0000259" key="5">
    <source>
        <dbReference type="Pfam" id="PF01568"/>
    </source>
</evidence>
<dbReference type="PANTHER" id="PTHR43742">
    <property type="entry name" value="TRIMETHYLAMINE-N-OXIDE REDUCTASE"/>
    <property type="match status" value="1"/>
</dbReference>
<sequence length="743" mass="80394">MINFQSSGKRTLKNLAAGKLKIDVLDCTLANGSVTPTIPGINWIPIKPATNAAFCAALVQKIIADKTYNADAISFTTQKAAVEGGYGAYTNATYLVIVDENHPNYRKLMRAADAGIDAPEEKDKDGKAVEQYVVIDAATGQPALHSACSKGTLEFEGEVNGVAVRTGFSLLTETVNEYTMDEYAEITGVSVEDLERIAREYTSHGTRVGICHKGGSAASVNGIDTVMGAAVLHAIVGANQMIGGNAPNSPAPTTTGNGKRYKLGAIEGKPDVSTKNACYISRTVKAWKKTDEYKNRVAAGEKDPKPLMPWFANGAASDSQALLSIVNKYPYQAKILTSFMCNTIQATPGAMRDEVVERLCDPEVLPLHIVCDVFVGEHAQYADYIVPDVTPYESFGLPTTGTTFTGYGTTVRWQVKEPESMKLADGRHASWETFLADVAEACGLPGWGEGAIKDVDGKAWPLRDAADFYLKAVANLAYAEEPVADIDAQEAHLQGLDELPDSFKAAVSDEEWPKVQSVLSRGGRYWPMSYVHDADGRRSRGYQDENQAYFYSEKRATNRNCYSGKQLPGTLRYNPETFTDLSPMEDHFSREEYPFGASEHKPRFRSISMLSNSPVMRDLCSHNYIELNREDAAELGIKDGDLVRATTPLGDVSEGVAMVRAGQVKGAFALAFGYEHQNYGAQDIEVDGKATKGDPAIAAGVRIHQMLDPTVTGVTGDDVISIIAENDAASPGRCGGMFKIEKA</sequence>
<keyword evidence="3" id="KW-0732">Signal</keyword>
<dbReference type="RefSeq" id="WP_015540429.1">
    <property type="nucleotide sequence ID" value="NZ_CABMMS010000003.1"/>
</dbReference>
<comment type="caution">
    <text evidence="6">The sequence shown here is derived from an EMBL/GenBank/DDBJ whole genome shotgun (WGS) entry which is preliminary data.</text>
</comment>
<dbReference type="AlphaFoldDB" id="A0A369M4C9"/>
<organism evidence="6 7">
    <name type="scientific">Gordonibacter pamelaeae</name>
    <dbReference type="NCBI Taxonomy" id="471189"/>
    <lineage>
        <taxon>Bacteria</taxon>
        <taxon>Bacillati</taxon>
        <taxon>Actinomycetota</taxon>
        <taxon>Coriobacteriia</taxon>
        <taxon>Eggerthellales</taxon>
        <taxon>Eggerthellaceae</taxon>
        <taxon>Gordonibacter</taxon>
    </lineage>
</organism>
<protein>
    <recommendedName>
        <fullName evidence="5">Molybdopterin dinucleotide-binding domain-containing protein</fullName>
    </recommendedName>
</protein>
<keyword evidence="2" id="KW-0500">Molybdenum</keyword>
<dbReference type="GO" id="GO:0043546">
    <property type="term" value="F:molybdopterin cofactor binding"/>
    <property type="evidence" value="ECO:0007669"/>
    <property type="project" value="InterPro"/>
</dbReference>
<reference evidence="6 7" key="1">
    <citation type="journal article" date="2018" name="Elife">
        <title>Discovery and characterization of a prevalent human gut bacterial enzyme sufficient for the inactivation of a family of plant toxins.</title>
        <authorList>
            <person name="Koppel N."/>
            <person name="Bisanz J.E."/>
            <person name="Pandelia M.E."/>
            <person name="Turnbaugh P.J."/>
            <person name="Balskus E.P."/>
        </authorList>
    </citation>
    <scope>NUCLEOTIDE SEQUENCE [LARGE SCALE GENOMIC DNA]</scope>
    <source>
        <strain evidence="6 7">3C</strain>
    </source>
</reference>
<dbReference type="PANTHER" id="PTHR43742:SF9">
    <property type="entry name" value="TETRATHIONATE REDUCTASE SUBUNIT A"/>
    <property type="match status" value="1"/>
</dbReference>
<dbReference type="Proteomes" id="UP000254000">
    <property type="component" value="Unassembled WGS sequence"/>
</dbReference>
<dbReference type="Gene3D" id="2.40.40.20">
    <property type="match status" value="1"/>
</dbReference>
<dbReference type="OrthoDB" id="9759518at2"/>
<dbReference type="GO" id="GO:0016491">
    <property type="term" value="F:oxidoreductase activity"/>
    <property type="evidence" value="ECO:0007669"/>
    <property type="project" value="UniProtKB-KW"/>
</dbReference>
<dbReference type="Pfam" id="PF01568">
    <property type="entry name" value="Molydop_binding"/>
    <property type="match status" value="1"/>
</dbReference>
<gene>
    <name evidence="6" type="ORF">C1877_06685</name>
</gene>
<dbReference type="InterPro" id="IPR009010">
    <property type="entry name" value="Asp_de-COase-like_dom_sf"/>
</dbReference>
<dbReference type="Gene3D" id="3.40.228.10">
    <property type="entry name" value="Dimethylsulfoxide Reductase, domain 2"/>
    <property type="match status" value="1"/>
</dbReference>
<feature type="domain" description="Molybdopterin dinucleotide-binding" evidence="5">
    <location>
        <begin position="603"/>
        <end position="676"/>
    </location>
</feature>
<evidence type="ECO:0000256" key="2">
    <source>
        <dbReference type="ARBA" id="ARBA00022505"/>
    </source>
</evidence>
<evidence type="ECO:0000256" key="4">
    <source>
        <dbReference type="ARBA" id="ARBA00023002"/>
    </source>
</evidence>
<accession>A0A369M4C9</accession>
<keyword evidence="1" id="KW-0004">4Fe-4S</keyword>
<dbReference type="SUPFAM" id="SSF53706">
    <property type="entry name" value="Formate dehydrogenase/DMSO reductase, domains 1-3"/>
    <property type="match status" value="1"/>
</dbReference>
<keyword evidence="7" id="KW-1185">Reference proteome</keyword>